<keyword evidence="4" id="KW-1185">Reference proteome</keyword>
<dbReference type="EMBL" id="CADIKH010000117">
    <property type="protein sequence ID" value="CAB3774443.1"/>
    <property type="molecule type" value="Genomic_DNA"/>
</dbReference>
<evidence type="ECO:0000313" key="4">
    <source>
        <dbReference type="Proteomes" id="UP000494363"/>
    </source>
</evidence>
<dbReference type="Proteomes" id="UP000494363">
    <property type="component" value="Unassembled WGS sequence"/>
</dbReference>
<feature type="compositionally biased region" description="Basic residues" evidence="1">
    <location>
        <begin position="157"/>
        <end position="181"/>
    </location>
</feature>
<evidence type="ECO:0000256" key="1">
    <source>
        <dbReference type="SAM" id="MobiDB-lite"/>
    </source>
</evidence>
<feature type="transmembrane region" description="Helical" evidence="2">
    <location>
        <begin position="73"/>
        <end position="93"/>
    </location>
</feature>
<feature type="region of interest" description="Disordered" evidence="1">
    <location>
        <begin position="132"/>
        <end position="181"/>
    </location>
</feature>
<name>A0A6J5F7U2_9BURK</name>
<organism evidence="3 4">
    <name type="scientific">Paraburkholderia humisilvae</name>
    <dbReference type="NCBI Taxonomy" id="627669"/>
    <lineage>
        <taxon>Bacteria</taxon>
        <taxon>Pseudomonadati</taxon>
        <taxon>Pseudomonadota</taxon>
        <taxon>Betaproteobacteria</taxon>
        <taxon>Burkholderiales</taxon>
        <taxon>Burkholderiaceae</taxon>
        <taxon>Paraburkholderia</taxon>
    </lineage>
</organism>
<protein>
    <submittedName>
        <fullName evidence="3">Uncharacterized protein</fullName>
    </submittedName>
</protein>
<evidence type="ECO:0000313" key="3">
    <source>
        <dbReference type="EMBL" id="CAB3774443.1"/>
    </source>
</evidence>
<reference evidence="3 4" key="1">
    <citation type="submission" date="2020-04" db="EMBL/GenBank/DDBJ databases">
        <authorList>
            <person name="De Canck E."/>
        </authorList>
    </citation>
    <scope>NUCLEOTIDE SEQUENCE [LARGE SCALE GENOMIC DNA]</scope>
    <source>
        <strain evidence="3 4">LMG 29542</strain>
    </source>
</reference>
<sequence length="181" mass="19461">MRADPVFELLGPGDFGICVVRCARRRDEQLRLANLAGVRINDAQPVARVVDEQLLAGRVCLVKLDRQGRRPALVVLAEPAVAITFGLLGLVLVPQQVQRLSCRARDAPAASWASGVFGPTTGAEITAPRAPHLLSSSPWQSPVAPAGHDPGSPRPSRSTRRSLSRSRACPRSHMKRGRSTP</sequence>
<evidence type="ECO:0000256" key="2">
    <source>
        <dbReference type="SAM" id="Phobius"/>
    </source>
</evidence>
<keyword evidence="2" id="KW-0812">Transmembrane</keyword>
<proteinExistence type="predicted"/>
<keyword evidence="2" id="KW-0472">Membrane</keyword>
<keyword evidence="2" id="KW-1133">Transmembrane helix</keyword>
<gene>
    <name evidence="3" type="ORF">LMG29542_07820</name>
</gene>
<accession>A0A6J5F7U2</accession>
<dbReference type="AlphaFoldDB" id="A0A6J5F7U2"/>